<dbReference type="InterPro" id="IPR000653">
    <property type="entry name" value="DegT/StrS_aminotransferase"/>
</dbReference>
<keyword evidence="1" id="KW-0663">Pyridoxal phosphate</keyword>
<organism evidence="2 3">
    <name type="scientific">Methanococcus voltae</name>
    <dbReference type="NCBI Taxonomy" id="2188"/>
    <lineage>
        <taxon>Archaea</taxon>
        <taxon>Methanobacteriati</taxon>
        <taxon>Methanobacteriota</taxon>
        <taxon>Methanomada group</taxon>
        <taxon>Methanococci</taxon>
        <taxon>Methanococcales</taxon>
        <taxon>Methanococcaceae</taxon>
        <taxon>Methanococcus</taxon>
    </lineage>
</organism>
<protein>
    <submittedName>
        <fullName evidence="2">UDP-4-amino-4, 6-dideoxy-N-acetyl-beta-L-altrosamine transaminase</fullName>
    </submittedName>
</protein>
<dbReference type="PANTHER" id="PTHR30244">
    <property type="entry name" value="TRANSAMINASE"/>
    <property type="match status" value="1"/>
</dbReference>
<accession>A0A8J7RIB4</accession>
<dbReference type="Proteomes" id="UP000740329">
    <property type="component" value="Unassembled WGS sequence"/>
</dbReference>
<dbReference type="Pfam" id="PF01041">
    <property type="entry name" value="DegT_DnrJ_EryC1"/>
    <property type="match status" value="1"/>
</dbReference>
<dbReference type="InterPro" id="IPR020026">
    <property type="entry name" value="PseC"/>
</dbReference>
<evidence type="ECO:0000256" key="1">
    <source>
        <dbReference type="RuleBase" id="RU004508"/>
    </source>
</evidence>
<dbReference type="EMBL" id="JAGGMV010000002">
    <property type="protein sequence ID" value="MBP2201431.1"/>
    <property type="molecule type" value="Genomic_DNA"/>
</dbReference>
<dbReference type="SUPFAM" id="SSF53383">
    <property type="entry name" value="PLP-dependent transferases"/>
    <property type="match status" value="1"/>
</dbReference>
<proteinExistence type="inferred from homology"/>
<dbReference type="InterPro" id="IPR015421">
    <property type="entry name" value="PyrdxlP-dep_Trfase_major"/>
</dbReference>
<sequence>MIIYGKQTIDQEDIESVINILKSDFLTTGPKVYEFEKNFANYVGSKYAVAVSNGTAALHLTCLSLGISEGDEVICTPMTFAASVNCVLYCGATPVFVDVDENGLMDASLIEEKITSKTKAIIPVHYSGLSCNTKLIKGIADKHNLKIIEDGCHALGTEIFEYKIGSCINSDLCIFSFHPVKHITTGEGGMITTNDEELYNKLLKLRTHGITKNAGEFICESQGPWYYEMQDLGYNYRITDIQCALGVSQLKKIDNFLDKRRSIAKKYDNAFKNNKNIDLLKSDNNCLNSYHLYVIKLKDEKTRLQLFNHLKDNQIYCQVHYIPVHLHPYYQKLGFKKGELPNAEDFYNRVISLPMYPNLTDEEVDYVIDKVQNFFKK</sequence>
<dbReference type="InterPro" id="IPR015424">
    <property type="entry name" value="PyrdxlP-dep_Trfase"/>
</dbReference>
<dbReference type="Gene3D" id="3.90.1150.10">
    <property type="entry name" value="Aspartate Aminotransferase, domain 1"/>
    <property type="match status" value="1"/>
</dbReference>
<dbReference type="GO" id="GO:0030170">
    <property type="term" value="F:pyridoxal phosphate binding"/>
    <property type="evidence" value="ECO:0007669"/>
    <property type="project" value="TreeGrafter"/>
</dbReference>
<dbReference type="PIRSF" id="PIRSF000390">
    <property type="entry name" value="PLP_StrS"/>
    <property type="match status" value="1"/>
</dbReference>
<dbReference type="Gene3D" id="3.40.640.10">
    <property type="entry name" value="Type I PLP-dependent aspartate aminotransferase-like (Major domain)"/>
    <property type="match status" value="1"/>
</dbReference>
<comment type="caution">
    <text evidence="2">The sequence shown here is derived from an EMBL/GenBank/DDBJ whole genome shotgun (WGS) entry which is preliminary data.</text>
</comment>
<reference evidence="2" key="1">
    <citation type="submission" date="2021-03" db="EMBL/GenBank/DDBJ databases">
        <title>Genomic Encyclopedia of Type Strains, Phase IV (KMG-V): Genome sequencing to study the core and pangenomes of soil and plant-associated prokaryotes.</title>
        <authorList>
            <person name="Whitman W."/>
        </authorList>
    </citation>
    <scope>NUCLEOTIDE SEQUENCE</scope>
    <source>
        <strain evidence="2">C4</strain>
    </source>
</reference>
<dbReference type="AlphaFoldDB" id="A0A8J7RIB4"/>
<dbReference type="PANTHER" id="PTHR30244:SF34">
    <property type="entry name" value="DTDP-4-AMINO-4,6-DIDEOXYGALACTOSE TRANSAMINASE"/>
    <property type="match status" value="1"/>
</dbReference>
<dbReference type="CDD" id="cd00616">
    <property type="entry name" value="AHBA_syn"/>
    <property type="match status" value="1"/>
</dbReference>
<dbReference type="InterPro" id="IPR015422">
    <property type="entry name" value="PyrdxlP-dep_Trfase_small"/>
</dbReference>
<dbReference type="RefSeq" id="WP_209590918.1">
    <property type="nucleotide sequence ID" value="NZ_JAGGMV010000002.1"/>
</dbReference>
<dbReference type="GO" id="GO:0000271">
    <property type="term" value="P:polysaccharide biosynthetic process"/>
    <property type="evidence" value="ECO:0007669"/>
    <property type="project" value="TreeGrafter"/>
</dbReference>
<gene>
    <name evidence="2" type="ORF">J3E07_000843</name>
</gene>
<evidence type="ECO:0000313" key="2">
    <source>
        <dbReference type="EMBL" id="MBP2201431.1"/>
    </source>
</evidence>
<comment type="similarity">
    <text evidence="1">Belongs to the DegT/DnrJ/EryC1 family.</text>
</comment>
<evidence type="ECO:0000313" key="3">
    <source>
        <dbReference type="Proteomes" id="UP000740329"/>
    </source>
</evidence>
<name>A0A8J7RIB4_METVO</name>
<dbReference type="NCBIfam" id="TIGR03588">
    <property type="entry name" value="PseC"/>
    <property type="match status" value="1"/>
</dbReference>
<dbReference type="GO" id="GO:0008483">
    <property type="term" value="F:transaminase activity"/>
    <property type="evidence" value="ECO:0007669"/>
    <property type="project" value="TreeGrafter"/>
</dbReference>